<proteinExistence type="predicted"/>
<reference evidence="1" key="1">
    <citation type="submission" date="2022-10" db="EMBL/GenBank/DDBJ databases">
        <authorList>
            <person name="Kim H.S."/>
            <person name="Kim J.-S."/>
            <person name="Suh M.K."/>
            <person name="Eom M.K."/>
            <person name="Lee J.-S."/>
        </authorList>
    </citation>
    <scope>NUCLEOTIDE SEQUENCE</scope>
    <source>
        <strain evidence="1">LIP-5</strain>
    </source>
</reference>
<name>A0AAE3IJZ3_9BACT</name>
<evidence type="ECO:0000313" key="2">
    <source>
        <dbReference type="Proteomes" id="UP001209317"/>
    </source>
</evidence>
<dbReference type="AlphaFoldDB" id="A0AAE3IJZ3"/>
<evidence type="ECO:0000313" key="1">
    <source>
        <dbReference type="EMBL" id="MCU7693502.1"/>
    </source>
</evidence>
<protein>
    <submittedName>
        <fullName evidence="1">DUF3108 domain-containing protein</fullName>
    </submittedName>
</protein>
<accession>A0AAE3IJZ3</accession>
<dbReference type="Pfam" id="PF11306">
    <property type="entry name" value="DUF3108"/>
    <property type="match status" value="1"/>
</dbReference>
<comment type="caution">
    <text evidence="1">The sequence shown here is derived from an EMBL/GenBank/DDBJ whole genome shotgun (WGS) entry which is preliminary data.</text>
</comment>
<sequence>MKLPMTIGKQMKILKDTRMKRNLAILCLIAATALSALQVAQKDSIPAADLLEAANFCGMKNTAFSDGESLTIKVYYSALGIYVQAGTLTLTTNQTTLNGKPVYHAKAYGRTLSSYDWIFKVRDSYETYMTTTDLQSQKFVRSVQEGKYTSNENYTFNNTANTVTSSNKTIKVPDCTLDVVAAVYNARNIDYAKYSAGQKIPFTIVIDEKVHNLYIRYAGKETVSTKFGKFKAIKVKPLLVKGNTFSGGEKMTIWFSDDGNRVPLRIESALSVGSVKADLMGYSNLRYKDLNSRVN</sequence>
<dbReference type="InterPro" id="IPR021457">
    <property type="entry name" value="DUF3108"/>
</dbReference>
<organism evidence="1 2">
    <name type="scientific">Haoranjiania flava</name>
    <dbReference type="NCBI Taxonomy" id="1856322"/>
    <lineage>
        <taxon>Bacteria</taxon>
        <taxon>Pseudomonadati</taxon>
        <taxon>Bacteroidota</taxon>
        <taxon>Chitinophagia</taxon>
        <taxon>Chitinophagales</taxon>
        <taxon>Chitinophagaceae</taxon>
        <taxon>Haoranjiania</taxon>
    </lineage>
</organism>
<dbReference type="RefSeq" id="WP_263036990.1">
    <property type="nucleotide sequence ID" value="NZ_JAOTPL010000003.1"/>
</dbReference>
<dbReference type="Proteomes" id="UP001209317">
    <property type="component" value="Unassembled WGS sequence"/>
</dbReference>
<gene>
    <name evidence="1" type="ORF">OD355_03115</name>
</gene>
<dbReference type="EMBL" id="JAOTPL010000003">
    <property type="protein sequence ID" value="MCU7693502.1"/>
    <property type="molecule type" value="Genomic_DNA"/>
</dbReference>
<keyword evidence="2" id="KW-1185">Reference proteome</keyword>